<dbReference type="OrthoDB" id="10254627at2759"/>
<dbReference type="PANTHER" id="PTHR21569">
    <property type="entry name" value="RIBOSOMAL PROTEIN S9"/>
    <property type="match status" value="1"/>
</dbReference>
<dbReference type="Gene3D" id="3.30.230.10">
    <property type="match status" value="1"/>
</dbReference>
<evidence type="ECO:0000256" key="1">
    <source>
        <dbReference type="ARBA" id="ARBA00005251"/>
    </source>
</evidence>
<dbReference type="Pfam" id="PF00380">
    <property type="entry name" value="Ribosomal_S9"/>
    <property type="match status" value="1"/>
</dbReference>
<dbReference type="AlphaFoldDB" id="A0A9P6DY80"/>
<comment type="caution">
    <text evidence="5">The sequence shown here is derived from an EMBL/GenBank/DDBJ whole genome shotgun (WGS) entry which is preliminary data.</text>
</comment>
<evidence type="ECO:0000256" key="2">
    <source>
        <dbReference type="ARBA" id="ARBA00022980"/>
    </source>
</evidence>
<organism evidence="5 6">
    <name type="scientific">Hydnum rufescens UP504</name>
    <dbReference type="NCBI Taxonomy" id="1448309"/>
    <lineage>
        <taxon>Eukaryota</taxon>
        <taxon>Fungi</taxon>
        <taxon>Dikarya</taxon>
        <taxon>Basidiomycota</taxon>
        <taxon>Agaricomycotina</taxon>
        <taxon>Agaricomycetes</taxon>
        <taxon>Cantharellales</taxon>
        <taxon>Hydnaceae</taxon>
        <taxon>Hydnum</taxon>
    </lineage>
</organism>
<evidence type="ECO:0000313" key="5">
    <source>
        <dbReference type="EMBL" id="KAF9519216.1"/>
    </source>
</evidence>
<keyword evidence="6" id="KW-1185">Reference proteome</keyword>
<evidence type="ECO:0000313" key="6">
    <source>
        <dbReference type="Proteomes" id="UP000886523"/>
    </source>
</evidence>
<dbReference type="PROSITE" id="PS00360">
    <property type="entry name" value="RIBOSOMAL_S9"/>
    <property type="match status" value="1"/>
</dbReference>
<dbReference type="Proteomes" id="UP000886523">
    <property type="component" value="Unassembled WGS sequence"/>
</dbReference>
<dbReference type="GO" id="GO:0006412">
    <property type="term" value="P:translation"/>
    <property type="evidence" value="ECO:0007669"/>
    <property type="project" value="InterPro"/>
</dbReference>
<evidence type="ECO:0000256" key="4">
    <source>
        <dbReference type="RuleBase" id="RU003815"/>
    </source>
</evidence>
<dbReference type="InterPro" id="IPR020568">
    <property type="entry name" value="Ribosomal_Su5_D2-typ_SF"/>
</dbReference>
<evidence type="ECO:0000256" key="3">
    <source>
        <dbReference type="ARBA" id="ARBA00023274"/>
    </source>
</evidence>
<name>A0A9P6DY80_9AGAM</name>
<dbReference type="InterPro" id="IPR000754">
    <property type="entry name" value="Ribosomal_uS9"/>
</dbReference>
<dbReference type="EMBL" id="MU128919">
    <property type="protein sequence ID" value="KAF9519216.1"/>
    <property type="molecule type" value="Genomic_DNA"/>
</dbReference>
<evidence type="ECO:0008006" key="7">
    <source>
        <dbReference type="Google" id="ProtNLM"/>
    </source>
</evidence>
<keyword evidence="2 4" id="KW-0689">Ribosomal protein</keyword>
<gene>
    <name evidence="5" type="ORF">BS47DRAFT_1375141</name>
</gene>
<dbReference type="SUPFAM" id="SSF54211">
    <property type="entry name" value="Ribosomal protein S5 domain 2-like"/>
    <property type="match status" value="1"/>
</dbReference>
<reference evidence="5" key="1">
    <citation type="journal article" date="2020" name="Nat. Commun.">
        <title>Large-scale genome sequencing of mycorrhizal fungi provides insights into the early evolution of symbiotic traits.</title>
        <authorList>
            <person name="Miyauchi S."/>
            <person name="Kiss E."/>
            <person name="Kuo A."/>
            <person name="Drula E."/>
            <person name="Kohler A."/>
            <person name="Sanchez-Garcia M."/>
            <person name="Morin E."/>
            <person name="Andreopoulos B."/>
            <person name="Barry K.W."/>
            <person name="Bonito G."/>
            <person name="Buee M."/>
            <person name="Carver A."/>
            <person name="Chen C."/>
            <person name="Cichocki N."/>
            <person name="Clum A."/>
            <person name="Culley D."/>
            <person name="Crous P.W."/>
            <person name="Fauchery L."/>
            <person name="Girlanda M."/>
            <person name="Hayes R.D."/>
            <person name="Keri Z."/>
            <person name="LaButti K."/>
            <person name="Lipzen A."/>
            <person name="Lombard V."/>
            <person name="Magnuson J."/>
            <person name="Maillard F."/>
            <person name="Murat C."/>
            <person name="Nolan M."/>
            <person name="Ohm R.A."/>
            <person name="Pangilinan J."/>
            <person name="Pereira M.F."/>
            <person name="Perotto S."/>
            <person name="Peter M."/>
            <person name="Pfister S."/>
            <person name="Riley R."/>
            <person name="Sitrit Y."/>
            <person name="Stielow J.B."/>
            <person name="Szollosi G."/>
            <person name="Zifcakova L."/>
            <person name="Stursova M."/>
            <person name="Spatafora J.W."/>
            <person name="Tedersoo L."/>
            <person name="Vaario L.M."/>
            <person name="Yamada A."/>
            <person name="Yan M."/>
            <person name="Wang P."/>
            <person name="Xu J."/>
            <person name="Bruns T."/>
            <person name="Baldrian P."/>
            <person name="Vilgalys R."/>
            <person name="Dunand C."/>
            <person name="Henrissat B."/>
            <person name="Grigoriev I.V."/>
            <person name="Hibbett D."/>
            <person name="Nagy L.G."/>
            <person name="Martin F.M."/>
        </authorList>
    </citation>
    <scope>NUCLEOTIDE SEQUENCE</scope>
    <source>
        <strain evidence="5">UP504</strain>
    </source>
</reference>
<proteinExistence type="inferred from homology"/>
<protein>
    <recommendedName>
        <fullName evidence="7">Ribosomal protein S9</fullName>
    </recommendedName>
</protein>
<dbReference type="InterPro" id="IPR020574">
    <property type="entry name" value="Ribosomal_uS9_CS"/>
</dbReference>
<sequence length="309" mass="35019">MPISLASSSLTLREGLGFTSNMAAPRPPPILPKPESPSFFTAQANFYDTLTGLESTKRQIRQILTRQYLLPISTKRRAILKPKDRAMWQPVDQLSGTLNHTLRTSHYRQLIGVLNEIRVFRSIAMAGRLETLAEEIDTVLSQFERPDKERLLANKAKAIQMDEYGRTYAVGRRKESHARVWVIPTKMPQEEARKRAFPTFIPPVTEVLINNTPLSRYFDNPADREKVMLPFKVTGTVGKYNVFAIVRGGGTTGQAGAIALGISKGLKVHFPNGKPLLRQVDLLRRDPRMVERKKTGLAKARKRYTWVKR</sequence>
<accession>A0A9P6DY80</accession>
<dbReference type="InterPro" id="IPR014721">
    <property type="entry name" value="Ribsml_uS5_D2-typ_fold_subgr"/>
</dbReference>
<dbReference type="GO" id="GO:0005763">
    <property type="term" value="C:mitochondrial small ribosomal subunit"/>
    <property type="evidence" value="ECO:0007669"/>
    <property type="project" value="TreeGrafter"/>
</dbReference>
<keyword evidence="3 4" id="KW-0687">Ribonucleoprotein</keyword>
<dbReference type="GO" id="GO:0003735">
    <property type="term" value="F:structural constituent of ribosome"/>
    <property type="evidence" value="ECO:0007669"/>
    <property type="project" value="InterPro"/>
</dbReference>
<dbReference type="PANTHER" id="PTHR21569:SF1">
    <property type="entry name" value="SMALL RIBOSOMAL SUBUNIT PROTEIN US9M"/>
    <property type="match status" value="1"/>
</dbReference>
<comment type="similarity">
    <text evidence="1 4">Belongs to the universal ribosomal protein uS9 family.</text>
</comment>
<dbReference type="GO" id="GO:0003723">
    <property type="term" value="F:RNA binding"/>
    <property type="evidence" value="ECO:0007669"/>
    <property type="project" value="TreeGrafter"/>
</dbReference>